<dbReference type="Gene3D" id="1.20.1280.50">
    <property type="match status" value="1"/>
</dbReference>
<dbReference type="CDD" id="cd09917">
    <property type="entry name" value="F-box_SF"/>
    <property type="match status" value="1"/>
</dbReference>
<reference evidence="2" key="1">
    <citation type="journal article" date="2020" name="New Phytol.">
        <title>Comparative genomics reveals dynamic genome evolution in host specialist ectomycorrhizal fungi.</title>
        <authorList>
            <person name="Lofgren L.A."/>
            <person name="Nguyen N.H."/>
            <person name="Vilgalys R."/>
            <person name="Ruytinx J."/>
            <person name="Liao H.L."/>
            <person name="Branco S."/>
            <person name="Kuo A."/>
            <person name="LaButti K."/>
            <person name="Lipzen A."/>
            <person name="Andreopoulos W."/>
            <person name="Pangilinan J."/>
            <person name="Riley R."/>
            <person name="Hundley H."/>
            <person name="Na H."/>
            <person name="Barry K."/>
            <person name="Grigoriev I.V."/>
            <person name="Stajich J.E."/>
            <person name="Kennedy P.G."/>
        </authorList>
    </citation>
    <scope>NUCLEOTIDE SEQUENCE</scope>
    <source>
        <strain evidence="2">MN1</strain>
    </source>
</reference>
<name>A0A9P7E023_9AGAM</name>
<proteinExistence type="predicted"/>
<gene>
    <name evidence="2" type="ORF">BJ212DRAFT_1303542</name>
</gene>
<dbReference type="AlphaFoldDB" id="A0A9P7E023"/>
<dbReference type="InterPro" id="IPR001810">
    <property type="entry name" value="F-box_dom"/>
</dbReference>
<dbReference type="SUPFAM" id="SSF81383">
    <property type="entry name" value="F-box domain"/>
    <property type="match status" value="1"/>
</dbReference>
<dbReference type="EMBL" id="JABBWG010000044">
    <property type="protein sequence ID" value="KAG1807330.1"/>
    <property type="molecule type" value="Genomic_DNA"/>
</dbReference>
<feature type="domain" description="F-box" evidence="1">
    <location>
        <begin position="1"/>
        <end position="46"/>
    </location>
</feature>
<dbReference type="Pfam" id="PF12937">
    <property type="entry name" value="F-box-like"/>
    <property type="match status" value="1"/>
</dbReference>
<dbReference type="GeneID" id="64627451"/>
<evidence type="ECO:0000259" key="1">
    <source>
        <dbReference type="PROSITE" id="PS50181"/>
    </source>
</evidence>
<organism evidence="2 3">
    <name type="scientific">Suillus subaureus</name>
    <dbReference type="NCBI Taxonomy" id="48587"/>
    <lineage>
        <taxon>Eukaryota</taxon>
        <taxon>Fungi</taxon>
        <taxon>Dikarya</taxon>
        <taxon>Basidiomycota</taxon>
        <taxon>Agaricomycotina</taxon>
        <taxon>Agaricomycetes</taxon>
        <taxon>Agaricomycetidae</taxon>
        <taxon>Boletales</taxon>
        <taxon>Suillineae</taxon>
        <taxon>Suillaceae</taxon>
        <taxon>Suillus</taxon>
    </lineage>
</organism>
<protein>
    <recommendedName>
        <fullName evidence="1">F-box domain-containing protein</fullName>
    </recommendedName>
</protein>
<comment type="caution">
    <text evidence="2">The sequence shown here is derived from an EMBL/GenBank/DDBJ whole genome shotgun (WGS) entry which is preliminary data.</text>
</comment>
<keyword evidence="3" id="KW-1185">Reference proteome</keyword>
<dbReference type="InterPro" id="IPR036047">
    <property type="entry name" value="F-box-like_dom_sf"/>
</dbReference>
<sequence>MTLTSLPHDALYRVLCFLSVREIICLRLVCKDLRDLTFHTAIWHDAYKHAKLPRPLGPLDSQSREFLENTLVKSTQVGVKWNKQALTITSKATWFEPEWSALQGDHWEVVTGLWLVIPHISGPDILCYDLERGLRHVVYHANGAQILSFKSATSEAADGGCIMHAIVMESSRSSPSFSHKLLSIRFSSDGPSLESSMVIPGDVIGMGMSQLSAGKRLLCMSDHLTGTLNLAVDTRTRILYCFPPPSSIIDPNFATTCTQETYLKRLIATETHILAMFTPITIVSQLDEGGNCRAIIQAFALPSAGIAPHPHLLFNSPMKAIVISISNYFAHRVTLSPPLPGEKLGNISLSTEQLFSVPGYANTMKFTTSFDGHARGICVLHNERDGTEFYGFTIDASSMDKPCSGIVGPGVDIKEVEAKESFPSSLRMTWNVKLAFDGYLGRICYRKRGQAGRNVLAIVDLA</sequence>
<evidence type="ECO:0000313" key="2">
    <source>
        <dbReference type="EMBL" id="KAG1807330.1"/>
    </source>
</evidence>
<dbReference type="Proteomes" id="UP000807769">
    <property type="component" value="Unassembled WGS sequence"/>
</dbReference>
<dbReference type="OrthoDB" id="2670467at2759"/>
<accession>A0A9P7E023</accession>
<evidence type="ECO:0000313" key="3">
    <source>
        <dbReference type="Proteomes" id="UP000807769"/>
    </source>
</evidence>
<dbReference type="RefSeq" id="XP_041187999.1">
    <property type="nucleotide sequence ID" value="XM_041333434.1"/>
</dbReference>
<dbReference type="PROSITE" id="PS50181">
    <property type="entry name" value="FBOX"/>
    <property type="match status" value="1"/>
</dbReference>